<sequence length="480" mass="50517">MANTPTPQADAAELRDWLAAELPALIEKHGVPGAQAGVLVGGEIVDTAAGILHLGTGVEATTDALFQIGSITKVWTATLVMQLVDEGLLDLDEPVRTYLPEFAIADDAAASAITARHLLSHQAGFEGDLFTDTGRGDDCVEKYVATLADTPQLFTPGTRFSYNNAGYVVLGRLVEVLRDAPYERVLTERLIQPLGLTHAAPGPYEAIMHRVAQGHVPAGEGADGAAGGTPTLVPAPLWALVRSNGPAGSTLAMRVADLLAFAKLHVDRGVAADGSRVLSADSVSAMQQKQVDVPFMGLLGEAWGLGWELDETPAGPMVSHDGSTVGQNAFLRVIPELGIAVSVLTNGGDVYAFSREIFDTVFEKLTGAAVLAALPTPADPAAVVDEATAAPFLGTYSASVMDVIVTRDDDGALWVESKLKGDFADLQPPEPPERVVPYSERGLIQAEGQGGIHIVYAFVDEGDDGRHSFIFTSRALPRSR</sequence>
<organism evidence="2 3">
    <name type="scientific">Microbacterium marinilacus</name>
    <dbReference type="NCBI Taxonomy" id="415209"/>
    <lineage>
        <taxon>Bacteria</taxon>
        <taxon>Bacillati</taxon>
        <taxon>Actinomycetota</taxon>
        <taxon>Actinomycetes</taxon>
        <taxon>Micrococcales</taxon>
        <taxon>Microbacteriaceae</taxon>
        <taxon>Microbacterium</taxon>
    </lineage>
</organism>
<reference evidence="3" key="1">
    <citation type="journal article" date="2019" name="Int. J. Syst. Evol. Microbiol.">
        <title>The Global Catalogue of Microorganisms (GCM) 10K type strain sequencing project: providing services to taxonomists for standard genome sequencing and annotation.</title>
        <authorList>
            <consortium name="The Broad Institute Genomics Platform"/>
            <consortium name="The Broad Institute Genome Sequencing Center for Infectious Disease"/>
            <person name="Wu L."/>
            <person name="Ma J."/>
        </authorList>
    </citation>
    <scope>NUCLEOTIDE SEQUENCE [LARGE SCALE GENOMIC DNA]</scope>
    <source>
        <strain evidence="3">JCM 16546</strain>
    </source>
</reference>
<dbReference type="InterPro" id="IPR050789">
    <property type="entry name" value="Diverse_Enzym_Activities"/>
</dbReference>
<keyword evidence="3" id="KW-1185">Reference proteome</keyword>
<name>A0ABP7BG82_9MICO</name>
<dbReference type="Pfam" id="PF00144">
    <property type="entry name" value="Beta-lactamase"/>
    <property type="match status" value="1"/>
</dbReference>
<dbReference type="Gene3D" id="3.40.710.10">
    <property type="entry name" value="DD-peptidase/beta-lactamase superfamily"/>
    <property type="match status" value="1"/>
</dbReference>
<dbReference type="PANTHER" id="PTHR43283">
    <property type="entry name" value="BETA-LACTAMASE-RELATED"/>
    <property type="match status" value="1"/>
</dbReference>
<protein>
    <submittedName>
        <fullName evidence="2">Serine hydrolase domain-containing protein</fullName>
    </submittedName>
</protein>
<evidence type="ECO:0000259" key="1">
    <source>
        <dbReference type="Pfam" id="PF00144"/>
    </source>
</evidence>
<dbReference type="SUPFAM" id="SSF56601">
    <property type="entry name" value="beta-lactamase/transpeptidase-like"/>
    <property type="match status" value="1"/>
</dbReference>
<dbReference type="GO" id="GO:0016787">
    <property type="term" value="F:hydrolase activity"/>
    <property type="evidence" value="ECO:0007669"/>
    <property type="project" value="UniProtKB-KW"/>
</dbReference>
<accession>A0ABP7BG82</accession>
<dbReference type="PANTHER" id="PTHR43283:SF3">
    <property type="entry name" value="BETA-LACTAMASE FAMILY PROTEIN (AFU_ORTHOLOGUE AFUA_5G07500)"/>
    <property type="match status" value="1"/>
</dbReference>
<dbReference type="EMBL" id="BAAAYV010000009">
    <property type="protein sequence ID" value="GAA3659057.1"/>
    <property type="molecule type" value="Genomic_DNA"/>
</dbReference>
<evidence type="ECO:0000313" key="2">
    <source>
        <dbReference type="EMBL" id="GAA3659057.1"/>
    </source>
</evidence>
<comment type="caution">
    <text evidence="2">The sequence shown here is derived from an EMBL/GenBank/DDBJ whole genome shotgun (WGS) entry which is preliminary data.</text>
</comment>
<evidence type="ECO:0000313" key="3">
    <source>
        <dbReference type="Proteomes" id="UP001410795"/>
    </source>
</evidence>
<dbReference type="Proteomes" id="UP001410795">
    <property type="component" value="Unassembled WGS sequence"/>
</dbReference>
<dbReference type="InterPro" id="IPR001466">
    <property type="entry name" value="Beta-lactam-related"/>
</dbReference>
<dbReference type="RefSeq" id="WP_221859105.1">
    <property type="nucleotide sequence ID" value="NZ_BAAAYV010000009.1"/>
</dbReference>
<gene>
    <name evidence="2" type="ORF">GCM10022202_19660</name>
</gene>
<feature type="domain" description="Beta-lactamase-related" evidence="1">
    <location>
        <begin position="24"/>
        <end position="349"/>
    </location>
</feature>
<keyword evidence="2" id="KW-0378">Hydrolase</keyword>
<dbReference type="InterPro" id="IPR012338">
    <property type="entry name" value="Beta-lactam/transpept-like"/>
</dbReference>
<proteinExistence type="predicted"/>